<accession>A0A811G077</accession>
<dbReference type="AlphaFoldDB" id="A0A811G077"/>
<protein>
    <submittedName>
        <fullName evidence="1">Uncharacterized protein</fullName>
    </submittedName>
</protein>
<name>A0A811G077_CORDP</name>
<evidence type="ECO:0000313" key="2">
    <source>
        <dbReference type="Proteomes" id="UP000480222"/>
    </source>
</evidence>
<dbReference type="Proteomes" id="UP000480222">
    <property type="component" value="Unassembled WGS sequence"/>
</dbReference>
<evidence type="ECO:0000313" key="1">
    <source>
        <dbReference type="EMBL" id="CAB0594647.1"/>
    </source>
</evidence>
<dbReference type="EMBL" id="CADDAV010000010">
    <property type="protein sequence ID" value="CAB0594647.1"/>
    <property type="molecule type" value="Genomic_DNA"/>
</dbReference>
<organism evidence="1 2">
    <name type="scientific">Corynebacterium diphtheriae</name>
    <dbReference type="NCBI Taxonomy" id="1717"/>
    <lineage>
        <taxon>Bacteria</taxon>
        <taxon>Bacillati</taxon>
        <taxon>Actinomycetota</taxon>
        <taxon>Actinomycetes</taxon>
        <taxon>Mycobacteriales</taxon>
        <taxon>Corynebacteriaceae</taxon>
        <taxon>Corynebacterium</taxon>
    </lineage>
</organism>
<reference evidence="1 2" key="1">
    <citation type="submission" date="2020-02" db="EMBL/GenBank/DDBJ databases">
        <authorList>
            <person name="Brisse S."/>
        </authorList>
    </citation>
    <scope>NUCLEOTIDE SEQUENCE [LARGE SCALE GENOMIC DNA]</scope>
    <source>
        <strain evidence="1">CIP107547</strain>
    </source>
</reference>
<sequence>MKKFNVKSAWVQRKLIYGALAVALGVAVAFGIITQEQADGVTANLDSIIGVLASLSLALASAKTHEGSDDKTTKGDLDAALKKIDRLSEAVQNVVNNAGRGDEPKPETPGAPFGSIYPQG</sequence>
<gene>
    <name evidence="1" type="ORF">CIP107547_00931</name>
</gene>
<dbReference type="RefSeq" id="WP_088263237.1">
    <property type="nucleotide sequence ID" value="NZ_JAUECZ010000003.1"/>
</dbReference>
<proteinExistence type="predicted"/>
<comment type="caution">
    <text evidence="1">The sequence shown here is derived from an EMBL/GenBank/DDBJ whole genome shotgun (WGS) entry which is preliminary data.</text>
</comment>